<dbReference type="Proteomes" id="UP000318138">
    <property type="component" value="Chromosome"/>
</dbReference>
<name>A0A859FHM9_9BACI</name>
<gene>
    <name evidence="1" type="ORF">FLK61_40325</name>
</gene>
<dbReference type="PANTHER" id="PTHR48098">
    <property type="entry name" value="ENTEROCHELIN ESTERASE-RELATED"/>
    <property type="match status" value="1"/>
</dbReference>
<dbReference type="PANTHER" id="PTHR48098:SF3">
    <property type="entry name" value="IRON(III) ENTEROBACTIN ESTERASE"/>
    <property type="match status" value="1"/>
</dbReference>
<dbReference type="Pfam" id="PF00756">
    <property type="entry name" value="Esterase"/>
    <property type="match status" value="1"/>
</dbReference>
<evidence type="ECO:0008006" key="3">
    <source>
        <dbReference type="Google" id="ProtNLM"/>
    </source>
</evidence>
<proteinExistence type="predicted"/>
<evidence type="ECO:0000313" key="2">
    <source>
        <dbReference type="Proteomes" id="UP000318138"/>
    </source>
</evidence>
<dbReference type="EMBL" id="CP041372">
    <property type="protein sequence ID" value="QKS72853.1"/>
    <property type="molecule type" value="Genomic_DNA"/>
</dbReference>
<dbReference type="Gene3D" id="3.40.50.1820">
    <property type="entry name" value="alpha/beta hydrolase"/>
    <property type="match status" value="1"/>
</dbReference>
<sequence length="223" mass="25918">MHIRDNDLQKALTVQIVYSKNAKQQAKLLLVQDGADYVELGGIACHYKPDTIYVLLSPASSKDRFELYHPEGKLFEAFCTWCNETLIPEITYVCQQKGIELTERGLLGDSLGGLVNVYIAKKHPAQWSHLLLQSAAFSERELAITPAPHWHVYQLIGRKEDAFVSPRTGEQKWFYHWNCQVASSWHVHTNLTFIETDDEHLWTFWEQTLPDVLEFFEERRERV</sequence>
<reference evidence="2" key="1">
    <citation type="submission" date="2019-07" db="EMBL/GenBank/DDBJ databases">
        <title>Bacillus alkalisoli sp. nov. isolated from saline soil.</title>
        <authorList>
            <person name="Sun J.-Q."/>
            <person name="Xu L."/>
        </authorList>
    </citation>
    <scope>NUCLEOTIDE SEQUENCE [LARGE SCALE GENOMIC DNA]</scope>
    <source>
        <strain evidence="2">M4U3P1</strain>
    </source>
</reference>
<dbReference type="InterPro" id="IPR050583">
    <property type="entry name" value="Mycobacterial_A85_antigen"/>
</dbReference>
<dbReference type="AlphaFoldDB" id="A0A859FHM9"/>
<accession>A0A859FHM9</accession>
<protein>
    <recommendedName>
        <fullName evidence="3">Esterase family protein</fullName>
    </recommendedName>
</protein>
<organism evidence="1 2">
    <name type="scientific">Paenalkalicoccus suaedae</name>
    <dbReference type="NCBI Taxonomy" id="2592382"/>
    <lineage>
        <taxon>Bacteria</taxon>
        <taxon>Bacillati</taxon>
        <taxon>Bacillota</taxon>
        <taxon>Bacilli</taxon>
        <taxon>Bacillales</taxon>
        <taxon>Bacillaceae</taxon>
        <taxon>Paenalkalicoccus</taxon>
    </lineage>
</organism>
<dbReference type="SUPFAM" id="SSF53474">
    <property type="entry name" value="alpha/beta-Hydrolases"/>
    <property type="match status" value="1"/>
</dbReference>
<dbReference type="KEGG" id="psua:FLK61_40325"/>
<evidence type="ECO:0000313" key="1">
    <source>
        <dbReference type="EMBL" id="QKS72853.1"/>
    </source>
</evidence>
<dbReference type="InterPro" id="IPR000801">
    <property type="entry name" value="Esterase-like"/>
</dbReference>
<keyword evidence="2" id="KW-1185">Reference proteome</keyword>
<dbReference type="InterPro" id="IPR029058">
    <property type="entry name" value="AB_hydrolase_fold"/>
</dbReference>